<accession>A0A0E9X1W8</accession>
<dbReference type="EMBL" id="GBXM01012874">
    <property type="protein sequence ID" value="JAH95703.1"/>
    <property type="molecule type" value="Transcribed_RNA"/>
</dbReference>
<reference evidence="1" key="2">
    <citation type="journal article" date="2015" name="Fish Shellfish Immunol.">
        <title>Early steps in the European eel (Anguilla anguilla)-Vibrio vulnificus interaction in the gills: Role of the RtxA13 toxin.</title>
        <authorList>
            <person name="Callol A."/>
            <person name="Pajuelo D."/>
            <person name="Ebbesson L."/>
            <person name="Teles M."/>
            <person name="MacKenzie S."/>
            <person name="Amaro C."/>
        </authorList>
    </citation>
    <scope>NUCLEOTIDE SEQUENCE</scope>
</reference>
<sequence length="56" mass="6441">MVKRTFTLYDFGLDPGPEPGCCGFFSRSRVLFLFSFLNGNLVPYTLWNTNVMKTLK</sequence>
<protein>
    <submittedName>
        <fullName evidence="1">Uncharacterized protein</fullName>
    </submittedName>
</protein>
<proteinExistence type="predicted"/>
<organism evidence="1">
    <name type="scientific">Anguilla anguilla</name>
    <name type="common">European freshwater eel</name>
    <name type="synonym">Muraena anguilla</name>
    <dbReference type="NCBI Taxonomy" id="7936"/>
    <lineage>
        <taxon>Eukaryota</taxon>
        <taxon>Metazoa</taxon>
        <taxon>Chordata</taxon>
        <taxon>Craniata</taxon>
        <taxon>Vertebrata</taxon>
        <taxon>Euteleostomi</taxon>
        <taxon>Actinopterygii</taxon>
        <taxon>Neopterygii</taxon>
        <taxon>Teleostei</taxon>
        <taxon>Anguilliformes</taxon>
        <taxon>Anguillidae</taxon>
        <taxon>Anguilla</taxon>
    </lineage>
</organism>
<evidence type="ECO:0000313" key="1">
    <source>
        <dbReference type="EMBL" id="JAH95703.1"/>
    </source>
</evidence>
<dbReference type="AlphaFoldDB" id="A0A0E9X1W8"/>
<name>A0A0E9X1W8_ANGAN</name>
<reference evidence="1" key="1">
    <citation type="submission" date="2014-11" db="EMBL/GenBank/DDBJ databases">
        <authorList>
            <person name="Amaro Gonzalez C."/>
        </authorList>
    </citation>
    <scope>NUCLEOTIDE SEQUENCE</scope>
</reference>